<dbReference type="SUPFAM" id="SSF49503">
    <property type="entry name" value="Cupredoxins"/>
    <property type="match status" value="1"/>
</dbReference>
<dbReference type="AlphaFoldDB" id="A0A6J4LLP7"/>
<proteinExistence type="predicted"/>
<evidence type="ECO:0000256" key="1">
    <source>
        <dbReference type="SAM" id="SignalP"/>
    </source>
</evidence>
<protein>
    <recommendedName>
        <fullName evidence="3">Blue (type 1) copper domain-containing protein</fullName>
    </recommendedName>
</protein>
<evidence type="ECO:0008006" key="3">
    <source>
        <dbReference type="Google" id="ProtNLM"/>
    </source>
</evidence>
<feature type="chain" id="PRO_5026756871" description="Blue (type 1) copper domain-containing protein" evidence="1">
    <location>
        <begin position="27"/>
        <end position="284"/>
    </location>
</feature>
<dbReference type="EMBL" id="CADCTW010000132">
    <property type="protein sequence ID" value="CAA9335508.1"/>
    <property type="molecule type" value="Genomic_DNA"/>
</dbReference>
<feature type="signal peptide" evidence="1">
    <location>
        <begin position="1"/>
        <end position="26"/>
    </location>
</feature>
<evidence type="ECO:0000313" key="2">
    <source>
        <dbReference type="EMBL" id="CAA9335508.1"/>
    </source>
</evidence>
<name>A0A6J4LLP7_9BACT</name>
<dbReference type="Gene3D" id="2.60.40.420">
    <property type="entry name" value="Cupredoxins - blue copper proteins"/>
    <property type="match status" value="1"/>
</dbReference>
<keyword evidence="1" id="KW-0732">Signal</keyword>
<organism evidence="2">
    <name type="scientific">uncultured Gemmatimonadota bacterium</name>
    <dbReference type="NCBI Taxonomy" id="203437"/>
    <lineage>
        <taxon>Bacteria</taxon>
        <taxon>Pseudomonadati</taxon>
        <taxon>Gemmatimonadota</taxon>
        <taxon>environmental samples</taxon>
    </lineage>
</organism>
<gene>
    <name evidence="2" type="ORF">AVDCRST_MAG68-2659</name>
</gene>
<reference evidence="2" key="1">
    <citation type="submission" date="2020-02" db="EMBL/GenBank/DDBJ databases">
        <authorList>
            <person name="Meier V. D."/>
        </authorList>
    </citation>
    <scope>NUCLEOTIDE SEQUENCE</scope>
    <source>
        <strain evidence="2">AVDCRST_MAG68</strain>
    </source>
</reference>
<accession>A0A6J4LLP7</accession>
<sequence>MRTTPWTTLASAALLALATGCGTEGAARESATPPRAANVVTVTAYDFAFDAPASIPAGLTTFKLVNRGPELHHVQLVRIEEGHTFQELAAMNVEAGPPPSWIRFVGGPNAPLPGAGSQATLNLEPGSYAILCFIPSADGVLHMMKGMARPLTVTPVENAVPAAPAPEVRITLTDYSYELAPEIAAGRRTIRVDNQAAQPHELIVVRLAPGKTAQEMASWILKMDGPPPGAPIGGTSFLGQGASNDVTIDFQPGEYAFLCMVPDASDGKPHVMHGMVKQVTVRGN</sequence>
<dbReference type="PROSITE" id="PS51257">
    <property type="entry name" value="PROKAR_LIPOPROTEIN"/>
    <property type="match status" value="1"/>
</dbReference>
<dbReference type="InterPro" id="IPR008972">
    <property type="entry name" value="Cupredoxin"/>
</dbReference>